<dbReference type="EMBL" id="CAJB01000223">
    <property type="protein sequence ID" value="CCH78497.1"/>
    <property type="molecule type" value="Genomic_DNA"/>
</dbReference>
<feature type="region of interest" description="Disordered" evidence="1">
    <location>
        <begin position="65"/>
        <end position="92"/>
    </location>
</feature>
<accession>A0A077M040</accession>
<keyword evidence="3" id="KW-1185">Reference proteome</keyword>
<dbReference type="AlphaFoldDB" id="A0A077M040"/>
<comment type="caution">
    <text evidence="2">The sequence shown here is derived from an EMBL/GenBank/DDBJ whole genome shotgun (WGS) entry which is preliminary data.</text>
</comment>
<gene>
    <name evidence="2" type="ORF">BN12_30023</name>
</gene>
<organism evidence="2 3">
    <name type="scientific">Nostocoides japonicum T1-X7</name>
    <dbReference type="NCBI Taxonomy" id="1194083"/>
    <lineage>
        <taxon>Bacteria</taxon>
        <taxon>Bacillati</taxon>
        <taxon>Actinomycetota</taxon>
        <taxon>Actinomycetes</taxon>
        <taxon>Micrococcales</taxon>
        <taxon>Intrasporangiaceae</taxon>
        <taxon>Nostocoides</taxon>
    </lineage>
</organism>
<evidence type="ECO:0000313" key="2">
    <source>
        <dbReference type="EMBL" id="CCH78497.1"/>
    </source>
</evidence>
<dbReference type="Proteomes" id="UP000035721">
    <property type="component" value="Unassembled WGS sequence"/>
</dbReference>
<name>A0A077M040_9MICO</name>
<evidence type="ECO:0000256" key="1">
    <source>
        <dbReference type="SAM" id="MobiDB-lite"/>
    </source>
</evidence>
<reference evidence="2 3" key="1">
    <citation type="journal article" date="2013" name="ISME J.">
        <title>A metabolic model for members of the genus Tetrasphaera involved in enhanced biological phosphorus removal.</title>
        <authorList>
            <person name="Kristiansen R."/>
            <person name="Nguyen H.T.T."/>
            <person name="Saunders A.M."/>
            <person name="Nielsen J.L."/>
            <person name="Wimmer R."/>
            <person name="Le V.Q."/>
            <person name="McIlroy S.J."/>
            <person name="Petrovski S."/>
            <person name="Seviour R.J."/>
            <person name="Calteau A."/>
            <person name="Nielsen K.L."/>
            <person name="Nielsen P.H."/>
        </authorList>
    </citation>
    <scope>NUCLEOTIDE SEQUENCE [LARGE SCALE GENOMIC DNA]</scope>
    <source>
        <strain evidence="2 3">T1-X7</strain>
    </source>
</reference>
<sequence length="137" mass="13973">MLVPHKVTSEAMAWGAPSIPAPPNVSTDAATAADNLSLGLMSSFTFLSSNPGGRERVPAWRCRDEPQAQTRCCTGSAREAGRTAGDPTTDMAATSAVGWADVDLRGRSSVGGACSPEESQLTGPGRVGHGLMGATDA</sequence>
<feature type="region of interest" description="Disordered" evidence="1">
    <location>
        <begin position="108"/>
        <end position="137"/>
    </location>
</feature>
<evidence type="ECO:0000313" key="3">
    <source>
        <dbReference type="Proteomes" id="UP000035721"/>
    </source>
</evidence>
<proteinExistence type="predicted"/>
<protein>
    <submittedName>
        <fullName evidence="2">Uncharacterized protein</fullName>
    </submittedName>
</protein>